<dbReference type="GO" id="GO:0051959">
    <property type="term" value="F:dynein light intermediate chain binding"/>
    <property type="evidence" value="ECO:0007669"/>
    <property type="project" value="InterPro"/>
</dbReference>
<dbReference type="Pfam" id="PF12774">
    <property type="entry name" value="AAA_6"/>
    <property type="match status" value="1"/>
</dbReference>
<dbReference type="Pfam" id="PF17852">
    <property type="entry name" value="Dynein_AAA_lid"/>
    <property type="match status" value="1"/>
</dbReference>
<dbReference type="Gene3D" id="3.20.180.20">
    <property type="entry name" value="Dynein heavy chain, N-terminal domain 2"/>
    <property type="match status" value="1"/>
</dbReference>
<dbReference type="InterPro" id="IPR013594">
    <property type="entry name" value="Dynein_heavy_tail"/>
</dbReference>
<dbReference type="Pfam" id="PF18198">
    <property type="entry name" value="AAA_lid_11"/>
    <property type="match status" value="1"/>
</dbReference>
<dbReference type="Gene3D" id="1.10.287.2620">
    <property type="match status" value="1"/>
</dbReference>
<feature type="domain" description="AAA+ ATPase" evidence="20">
    <location>
        <begin position="2849"/>
        <end position="2987"/>
    </location>
</feature>
<dbReference type="FunFam" id="3.40.50.300:FF:000153">
    <property type="entry name" value="Dynein axonemal heavy chain 1"/>
    <property type="match status" value="1"/>
</dbReference>
<dbReference type="Pfam" id="PF08393">
    <property type="entry name" value="DHC_N2"/>
    <property type="match status" value="1"/>
</dbReference>
<dbReference type="GO" id="GO:0005874">
    <property type="term" value="C:microtubule"/>
    <property type="evidence" value="ECO:0007669"/>
    <property type="project" value="UniProtKB-KW"/>
</dbReference>
<reference evidence="21 22" key="1">
    <citation type="journal article" date="2023" name="Commun. Biol.">
        <title>Reorganization of the ancestral sex-determining regions during the evolution of trioecy in Pleodorina starrii.</title>
        <authorList>
            <person name="Takahashi K."/>
            <person name="Suzuki S."/>
            <person name="Kawai-Toyooka H."/>
            <person name="Yamamoto K."/>
            <person name="Hamaji T."/>
            <person name="Ootsuki R."/>
            <person name="Yamaguchi H."/>
            <person name="Kawachi M."/>
            <person name="Higashiyama T."/>
            <person name="Nozaki H."/>
        </authorList>
    </citation>
    <scope>NUCLEOTIDE SEQUENCE [LARGE SCALE GENOMIC DNA]</scope>
    <source>
        <strain evidence="21 22">NIES-4479</strain>
    </source>
</reference>
<dbReference type="FunFam" id="3.20.180.20:FF:000001">
    <property type="entry name" value="Dynein axonemal heavy chain 5"/>
    <property type="match status" value="1"/>
</dbReference>
<dbReference type="Proteomes" id="UP001165080">
    <property type="component" value="Unassembled WGS sequence"/>
</dbReference>
<dbReference type="Gene3D" id="1.20.1270.280">
    <property type="match status" value="1"/>
</dbReference>
<dbReference type="Pfam" id="PF25007">
    <property type="entry name" value="DYH2-5-8_CC"/>
    <property type="match status" value="1"/>
</dbReference>
<keyword evidence="3" id="KW-0493">Microtubule</keyword>
<dbReference type="InterPro" id="IPR042228">
    <property type="entry name" value="Dynein_linker_3"/>
</dbReference>
<dbReference type="GO" id="GO:0005524">
    <property type="term" value="F:ATP binding"/>
    <property type="evidence" value="ECO:0007669"/>
    <property type="project" value="UniProtKB-KW"/>
</dbReference>
<dbReference type="InterPro" id="IPR027417">
    <property type="entry name" value="P-loop_NTPase"/>
</dbReference>
<dbReference type="FunFam" id="1.10.8.710:FF:000001">
    <property type="entry name" value="Dynein axonemal heavy chain 2"/>
    <property type="match status" value="1"/>
</dbReference>
<evidence type="ECO:0000256" key="4">
    <source>
        <dbReference type="ARBA" id="ARBA00022737"/>
    </source>
</evidence>
<dbReference type="GO" id="GO:0045505">
    <property type="term" value="F:dynein intermediate chain binding"/>
    <property type="evidence" value="ECO:0007669"/>
    <property type="project" value="InterPro"/>
</dbReference>
<dbReference type="InterPro" id="IPR024743">
    <property type="entry name" value="Dynein_HC_stalk"/>
</dbReference>
<dbReference type="GO" id="GO:0036156">
    <property type="term" value="C:inner dynein arm"/>
    <property type="evidence" value="ECO:0007669"/>
    <property type="project" value="UniProtKB-ARBA"/>
</dbReference>
<dbReference type="FunFam" id="3.40.50.300:FF:000815">
    <property type="entry name" value="Dynein heavy chain 2, axonemal"/>
    <property type="match status" value="1"/>
</dbReference>
<keyword evidence="7" id="KW-0067">ATP-binding</keyword>
<feature type="domain" description="AAA+ ATPase" evidence="20">
    <location>
        <begin position="1842"/>
        <end position="1978"/>
    </location>
</feature>
<dbReference type="Pfam" id="PF12775">
    <property type="entry name" value="AAA_7"/>
    <property type="match status" value="1"/>
</dbReference>
<evidence type="ECO:0000256" key="2">
    <source>
        <dbReference type="ARBA" id="ARBA00022490"/>
    </source>
</evidence>
<dbReference type="Gene3D" id="1.10.8.720">
    <property type="entry name" value="Region D6 of dynein motor"/>
    <property type="match status" value="1"/>
</dbReference>
<evidence type="ECO:0000256" key="12">
    <source>
        <dbReference type="ARBA" id="ARBA00023175"/>
    </source>
</evidence>
<dbReference type="InterPro" id="IPR054354">
    <property type="entry name" value="DYNC2H1-like_lid"/>
</dbReference>
<dbReference type="InterPro" id="IPR026983">
    <property type="entry name" value="DHC"/>
</dbReference>
<accession>A0A9W6F265</accession>
<dbReference type="PANTHER" id="PTHR45703:SF32">
    <property type="entry name" value="DYNEINS HEAVY CHAIN"/>
    <property type="match status" value="1"/>
</dbReference>
<dbReference type="InterPro" id="IPR042219">
    <property type="entry name" value="AAA_lid_11_sf"/>
</dbReference>
<comment type="caution">
    <text evidence="21">The sequence shown here is derived from an EMBL/GenBank/DDBJ whole genome shotgun (WGS) entry which is preliminary data.</text>
</comment>
<dbReference type="Gene3D" id="1.20.920.30">
    <property type="match status" value="1"/>
</dbReference>
<keyword evidence="14" id="KW-0966">Cell projection</keyword>
<dbReference type="InterPro" id="IPR056759">
    <property type="entry name" value="DYH2-5-8_CC"/>
</dbReference>
<dbReference type="InterPro" id="IPR043157">
    <property type="entry name" value="Dynein_AAA1S"/>
</dbReference>
<evidence type="ECO:0000259" key="20">
    <source>
        <dbReference type="SMART" id="SM00382"/>
    </source>
</evidence>
<evidence type="ECO:0000256" key="19">
    <source>
        <dbReference type="SAM" id="MobiDB-lite"/>
    </source>
</evidence>
<evidence type="ECO:0000256" key="5">
    <source>
        <dbReference type="ARBA" id="ARBA00022741"/>
    </source>
</evidence>
<keyword evidence="10 18" id="KW-0175">Coiled coil</keyword>
<dbReference type="InterPro" id="IPR013602">
    <property type="entry name" value="Dynein_heavy_linker"/>
</dbReference>
<dbReference type="Gene3D" id="6.10.140.1060">
    <property type="match status" value="1"/>
</dbReference>
<dbReference type="Gene3D" id="1.20.58.1120">
    <property type="match status" value="1"/>
</dbReference>
<sequence length="4526" mass="511480">MEGSEEAAGKNQQLTADATCIAWVRSKLQLLRPSGQDEGDDSAEWLASIWQNDVHTPIVSTFLMSVKATRMFALLDTGSDHSQPAKLLLTLDVPKHYEQMVYFVRDPSKFVTRENVSTVIFFGIMRGDDPLHSLLKIMHGLYVPVVVANTTWPETVKSDFTAQMHKFMANLTETVYEVKGKTILYIPQEDLHDPKAAAKQKDLVQRLESTIIHWTRQVKELLNQQDAVDASEQAGPLAEIEFWRERSVDLSGIRAQLDDGAVSSIVSVLEYAKSSYLAPFLSLRNLIHREAVAAEDNLKFLLCLEEPCKQLAAAHPQAIPGLLPPILNCIRMVWNLSRFYNTPERLTVLLRKLSNEIINRCCSVISLADVFSGDVDNVMTALRQSMEAGERWKELYKRTAAAVAVRSPRPWDFDISSIFAHIDAFLQRCKDLLEVCEAQLQFAPRTPLPVFGGTYGPEVKKSIVDIQESFQGLVRILKSLTYDILDVKATRWHDDFNAFKSGVKDLEVMMANVIQRAFDTQPCLFARGELLEGFQAMAKRDFIRRFVEKKTVEFFGLFMAEINTVKKLFDAVKRSQPKSPILPRYAGLAKYAMNLMRRLEQSHKVVDSVRYTLPQVAEAAEVLQQYELAHQAIEQYIANTHNEWFGTIESSIAKELQTCLLVQDKASGGLLSMNFHKDLLSMGQEVHFWERMRLSVPLVAMEINAQREKYRVLRDNILMVVRDYNKILTALDKEERKLFHDRIRYLDRRIMPGVTKLQWTADKHALEFYYREARKFCRDADMAVGDYKAANARLDAICRFISELVLVDVEKKKIYQHNEFANLQEQHHAKIKDKLVSAVDEIREIMAGIHRVFEQDSEEVQREWVRFTQKVDRKLEDALRHVIKKSLQELSRLLNGDNKTEVMPIFHVTMVLERTNRVELRPTFQALFDTINSVARNLIVVLQSVPRVAMQLTDKQRRDMEEAGLAPPKPLPTLYETISQDEDAVLRTIMQITSGITSVVDKVQSFLTYWEKKYRHVWEADRDAYIRRYEKAQKPLSSFEADITRYLQCIEEIRGEDGATNMRFLRIDCGPLKQTLVGHCEAWVAKFTGLLGQLALTELKALHAYFKEYREALCVAPASLEQLAELVGLHRRLADERRRTEARFEPLRDKYKLLERYEVGAKEEEAALLEALEPAWTAFQALLDETAGKLERYKDNFREKVKNLLDSFLKDVASLCDDFTRDAPYSSDVPTSEAVGFVASSKQAVEDTRKRAMEIKSGMDIFNIPQPQYKDLAAMERDLDLLDRIWSLKSEWEHLYGGWKDGSFADIKVDDMEEAAIRISKSVAKLGRDIRHWTVWSALKDTLDAFKRTMPLITDLRNPAMRPRHWEDLQTHIGINFDPHSRGFTLDSVVALRLDQHVDFVAELSVNATKELAIENNIKTIASTWTALPLDMAEYKSTFKLRSTEEIFSSLEENTVTLSTMKASKYFVVFEKDIAFWERTLSHISETIEIILQVQRQWMYLENIFIGSEDIRKQLPQESQMFDGVHNTFMRLMKQLYSTGNCQKACTAPGLLESFQDMNNKLERIQKSLDNYLENKRQQFPRFYFLSSDDLLEILGQAKDPLNVQPHLKKCFEGIKKLDMHLPGDDRKQTVSVGITSPDGEYLPFANPVVTEGRPEEWLNRVEDAMFLTTKKHLYKVLEDSKVQKKEKWVKDNQGQMIITAGQIVWTHECEKALAEQDGARKNLKLLKKKWISYLNKLTTVTRSKLNKIERNKVVALITIEVHARDVIEKLGKANCTSANDFEWVSQLRFYWDREKNDCIVKQVLSVFYYGYEYQGNNGRLVITPLTDRCYMTLGAAMFTRRGGNPLGPAGTGKTETVKDFGKALARYVIVFNCSDGVDYKMTGKMFSGLAQTGAWACLDEFNRIEVEVLSVVATQIACVMQAIKEAKKRFLFLGQEIRLNPSCGIFVTMNPGYAGRSELPDNLKAMLRPVSMMVPDFTLIAEIMMFSEGFSSAKVLAKKMIAIMELSQQQLSKQDHYDYGLRSFVIPIARAAGSLKRLDPDGSEEVILYRTMLDLIKPKLVYLDLPLFMALLSDLFPGVELPPPDGGSLRRAIEAELRESNLQIVPEFVTKIIQVFDCKVARHGNMLVGRTGSGKSEAWKCLQRALGRLRKEEPDDERFQKVHVYTINPLALSNDELYGCFEAATHEWQDGVLARIMRTVCKDESPDQKWILFDGPVDTLWIESMNTTLDDNKLLTLLSGERIAMTPSVSLLFEVEDLSQASPATVSRAGMIYLNVEDLGWRPFITSWLAAKAAAPGAEPAILETVTKMVDKYMEAALEHKRLLCRELVPTDRLSCVRAFTRLFDALAVPENGVGAMPVEETPGGPGGAGGPGGGAKGTVPTTPATAVAPVDDPGSGGNSLVEMWFLFCLIWGIGGPLDEDGRKKFDAFMREMDTRYPSAETVFEYFVDPKTKAWLAWETRLTGAFKPSLDQPFFKILVPTVDTVRNRFVGSSLVRVSQHTLIVGNVGVGKTMIVGSLLEGLPSDRMSHVTINFSAQTSSNSLQDTIEGKLEKRTKGVFAPAGGKRLVCFIDDLNMPAKSKFGFIPPLELLKLWVDNGFWYDRQKCEVKHIKDMQLLAAMAPPGGGRNAFSQRVQACFATLNVTAPNDNQLKRIFGTILNAKLVDFDDEVKPLSEPITLATIGIYRAVSKELLPTPSKSHYLFNTRDLAKIIQGMMQATKAFYNSKEEVLQLWCHECMRIIADRMWDHADKEWLIRQLDEKLGTMFSTSFPTLFEAYGETIPPFVTFMRQNVDPPVYELVRDMVGLKDLLTEKLEDYALEPGQSAMDLVLFRDALHHVCRIHRILMQPRGNALLVGVGGSGRKSLARLAAFVAELKCFTIEITKNYRQTEFREDLKGLYRQAGCANKPTLFLFDETQIVYETFLEDVNNILTSGEVPNLFPKDELSGVLDELRSAAKASGAGETSDALYAFLLERVRTNLHVVLCLSPVGETFRERCRMFPGLVNCTTIDWFTEWPADALFEVAQKQLGDVDLGGAEVKTAVCKVFVTAHQSVEATSAKMFQALKRRNYVTPTNYLETVRGYKDLLGEKRRELGEKAAKLQGGLQKLDETAVQVAAMKKVAEEKKVVVAQAKADCEELLVEIVQDKRVADEQEKQVNAEAQKIGKEAEEANAIAAQVQVELDKALPALREAEAALDVLTKKDMSELKAYAKPPALVEFTLNAVLTVLRRPPNWEEAKKRLADANFMQSLKEFDKDKLDDSLLKKIGKFTASPDFTGDKINNVSAAASGMCKWVHAMETYGYVAKDVAPKRAKLKAAQDNLAKKQAALALAQEQLAVVLAKVQALKNRYDESISRKQALEEELADLEGKLERAEKLVTGLAGERTRWEATIAEYEQSMSYLPGDVVVAAAFMSYAGPFPSEYRDELVKHTWLPQVKALSIPASEHFDFALFLANPALVRDWNIQGLPSDSFSTENGVMVTRGRRWPLMIDPQGQANKWIKNMEGRSGRLKVLNLQMADMARQVENAIQFGQPVLMQDILQEIDPILEPVLAKAFIKRGNQTLIKLGDKEVDYNFDFRLYLTTKLANPLYTPEISTKVLIVNFAVKEQGLEAQLLATVVKNERPDLDKQKNDLVVKVAAGKRTQAELEDTILHLLSTATGSMLDNVTLINTLDQSKTTWEEVNASLLVAEETQKKIEAASAQYRPCSVRASVLYFVLNDLSTIDPMYQFSLDAYAELFLISIRTSPRAEPLAERIKALNDHHTYAVYKYTARGLFERHKLLLSLQMCVRILQTANQVNTEEWQFFLRGGTVLDRSQQPANPAPEWISEEAWDNVTELDALPNFKGVISSFESNLAEWEVWYRRGEPEASELPAEWESKCNELQRLILVRCLRPDRVIFAATTYVSNALGRKYVEPPVLDLGETLKDSSPTSPLIFVLSAGVDPTDNLRKLAAEKGMASKFFTVALGQGQAPTATRLIEDGLREGNWVFLANCHLMTSWLPTLDKIIEAFETKAPHADFRLWLSSNPSPAFPIAILQRGLKMTTEPPKGLRANLLRLYNSVSDASYAQCKAAVKYQKLLFALTYFHSVLLERRKFRTLGFNIPYDFNDTDFSVSDDLLKSYLDSYEATPWDALKYLIAEANYGGRVTDELDRRVLASYLNKFYCEDALSVPGYLLSPLPTYYVPENGPLSSFRDYILTLPAGDRPEAFGQHSNAEISYLIEDSKVLLDSLLSLQPRTEGAGGSGSGGSGGRREDVVMAIATDLLDQVPQPFNLEEVMKAKADDPSALHVVLFQEVERYNTLLVAVRRSCVELQRGIKGLVVMSADLDLIFDALYAAKVPAAWLRTYPSLKPLGPWTRDLLQRIEQLATWVEETYPRVYWLSGFTYPTGFLTAVLQTTARKSSVPIDSLSFEFSIINLDEREITAPPKEGVYVKGLYLEGAGWDFENGCLCEPNPMELIVPMPILLFRPVENKKRTAKGIYVCPLYLYPVRTGTRERPSFMINVDLRSGTADPDHWIMRGTALLLSLAT</sequence>
<evidence type="ECO:0000256" key="17">
    <source>
        <dbReference type="ARBA" id="ARBA00077719"/>
    </source>
</evidence>
<evidence type="ECO:0000256" key="13">
    <source>
        <dbReference type="ARBA" id="ARBA00023212"/>
    </source>
</evidence>
<dbReference type="Gene3D" id="1.10.8.1220">
    <property type="match status" value="1"/>
</dbReference>
<evidence type="ECO:0000256" key="9">
    <source>
        <dbReference type="ARBA" id="ARBA00023017"/>
    </source>
</evidence>
<dbReference type="FunFam" id="1.20.58.1120:FF:000001">
    <property type="entry name" value="dynein heavy chain 2, axonemal"/>
    <property type="match status" value="1"/>
</dbReference>
<keyword evidence="4" id="KW-0677">Repeat</keyword>
<dbReference type="Gene3D" id="1.20.140.100">
    <property type="entry name" value="Dynein heavy chain, N-terminal domain 2"/>
    <property type="match status" value="1"/>
</dbReference>
<dbReference type="Gene3D" id="3.40.50.300">
    <property type="entry name" value="P-loop containing nucleotide triphosphate hydrolases"/>
    <property type="match status" value="5"/>
</dbReference>
<comment type="subunit">
    <text evidence="16">The I1 inner arm complex (also known as the f dynein complex) is a two-headed isoform composed of two heavy chains (1-alpha and 1-beta), three intermediate chains and three light chains. I1 occupies a specific position proximal to the first radial spoke and repeats every 96 nm along the length of the axoneme.</text>
</comment>
<evidence type="ECO:0000256" key="3">
    <source>
        <dbReference type="ARBA" id="ARBA00022701"/>
    </source>
</evidence>
<organism evidence="21 22">
    <name type="scientific">Pleodorina starrii</name>
    <dbReference type="NCBI Taxonomy" id="330485"/>
    <lineage>
        <taxon>Eukaryota</taxon>
        <taxon>Viridiplantae</taxon>
        <taxon>Chlorophyta</taxon>
        <taxon>core chlorophytes</taxon>
        <taxon>Chlorophyceae</taxon>
        <taxon>CS clade</taxon>
        <taxon>Chlamydomonadales</taxon>
        <taxon>Volvocaceae</taxon>
        <taxon>Pleodorina</taxon>
    </lineage>
</organism>
<evidence type="ECO:0000313" key="21">
    <source>
        <dbReference type="EMBL" id="GLC52906.1"/>
    </source>
</evidence>
<dbReference type="FunFam" id="1.10.287.2620:FF:000002">
    <property type="entry name" value="Dynein heavy chain 2, axonemal"/>
    <property type="match status" value="1"/>
</dbReference>
<dbReference type="PANTHER" id="PTHR45703">
    <property type="entry name" value="DYNEIN HEAVY CHAIN"/>
    <property type="match status" value="1"/>
</dbReference>
<keyword evidence="8 21" id="KW-0282">Flagellum</keyword>
<dbReference type="SUPFAM" id="SSF52540">
    <property type="entry name" value="P-loop containing nucleoside triphosphate hydrolases"/>
    <property type="match status" value="4"/>
</dbReference>
<dbReference type="InterPro" id="IPR041228">
    <property type="entry name" value="Dynein_C"/>
</dbReference>
<feature type="region of interest" description="Disordered" evidence="19">
    <location>
        <begin position="2359"/>
        <end position="2382"/>
    </location>
</feature>
<dbReference type="Pfam" id="PF12781">
    <property type="entry name" value="AAA_9"/>
    <property type="match status" value="1"/>
</dbReference>
<dbReference type="InterPro" id="IPR004273">
    <property type="entry name" value="Dynein_heavy_D6_P-loop"/>
</dbReference>
<dbReference type="SUPFAM" id="SSF90257">
    <property type="entry name" value="Myosin rod fragments"/>
    <property type="match status" value="1"/>
</dbReference>
<evidence type="ECO:0000256" key="1">
    <source>
        <dbReference type="ARBA" id="ARBA00004611"/>
    </source>
</evidence>
<dbReference type="FunFam" id="3.40.50.300:FF:000049">
    <property type="entry name" value="Dynein, axonemal, heavy chain 5"/>
    <property type="match status" value="1"/>
</dbReference>
<evidence type="ECO:0000256" key="14">
    <source>
        <dbReference type="ARBA" id="ARBA00023273"/>
    </source>
</evidence>
<feature type="domain" description="AAA+ ATPase" evidence="20">
    <location>
        <begin position="2498"/>
        <end position="2666"/>
    </location>
</feature>
<dbReference type="Gene3D" id="1.10.472.130">
    <property type="match status" value="1"/>
</dbReference>
<dbReference type="Gene3D" id="1.20.920.20">
    <property type="match status" value="1"/>
</dbReference>
<dbReference type="GO" id="GO:0060294">
    <property type="term" value="P:cilium movement involved in cell motility"/>
    <property type="evidence" value="ECO:0007669"/>
    <property type="project" value="UniProtKB-ARBA"/>
</dbReference>
<dbReference type="FunFam" id="1.20.140.100:FF:000006">
    <property type="entry name" value="dynein heavy chain 2, axonemal"/>
    <property type="match status" value="1"/>
</dbReference>
<keyword evidence="2" id="KW-0963">Cytoplasm</keyword>
<dbReference type="Pfam" id="PF08385">
    <property type="entry name" value="DHC_N1"/>
    <property type="match status" value="1"/>
</dbReference>
<dbReference type="Pfam" id="PF12777">
    <property type="entry name" value="MT"/>
    <property type="match status" value="1"/>
</dbReference>
<keyword evidence="5" id="KW-0547">Nucleotide-binding</keyword>
<dbReference type="Pfam" id="PF18199">
    <property type="entry name" value="Dynein_C"/>
    <property type="match status" value="1"/>
</dbReference>
<dbReference type="FunFam" id="3.40.50.300:FF:000044">
    <property type="entry name" value="Dynein heavy chain 5, axonemal"/>
    <property type="match status" value="1"/>
</dbReference>
<dbReference type="GO" id="GO:0036159">
    <property type="term" value="P:inner dynein arm assembly"/>
    <property type="evidence" value="ECO:0007669"/>
    <property type="project" value="UniProtKB-ARBA"/>
</dbReference>
<dbReference type="InterPro" id="IPR024317">
    <property type="entry name" value="Dynein_heavy_chain_D4_dom"/>
</dbReference>
<keyword evidence="22" id="KW-1185">Reference proteome</keyword>
<proteinExistence type="predicted"/>
<dbReference type="FunFam" id="1.10.8.1220:FF:000001">
    <property type="entry name" value="Dynein axonemal heavy chain 5"/>
    <property type="match status" value="1"/>
</dbReference>
<keyword evidence="13" id="KW-0206">Cytoskeleton</keyword>
<keyword evidence="12" id="KW-0505">Motor protein</keyword>
<evidence type="ECO:0000256" key="16">
    <source>
        <dbReference type="ARBA" id="ARBA00063032"/>
    </source>
</evidence>
<dbReference type="FunFam" id="1.20.1270.280:FF:000023">
    <property type="entry name" value="Dynein-1-beta heavy chain, flagellar inner arm I1 complex"/>
    <property type="match status" value="1"/>
</dbReference>
<evidence type="ECO:0000256" key="11">
    <source>
        <dbReference type="ARBA" id="ARBA00023069"/>
    </source>
</evidence>
<dbReference type="InterPro" id="IPR043160">
    <property type="entry name" value="Dynein_C_barrel"/>
</dbReference>
<evidence type="ECO:0000256" key="8">
    <source>
        <dbReference type="ARBA" id="ARBA00022846"/>
    </source>
</evidence>
<dbReference type="Gene3D" id="1.10.8.710">
    <property type="match status" value="1"/>
</dbReference>
<dbReference type="InterPro" id="IPR041658">
    <property type="entry name" value="AAA_lid_11"/>
</dbReference>
<dbReference type="SMART" id="SM00382">
    <property type="entry name" value="AAA"/>
    <property type="match status" value="4"/>
</dbReference>
<evidence type="ECO:0000256" key="6">
    <source>
        <dbReference type="ARBA" id="ARBA00022794"/>
    </source>
</evidence>
<feature type="domain" description="AAA+ ATPase" evidence="20">
    <location>
        <begin position="2122"/>
        <end position="2334"/>
    </location>
</feature>
<dbReference type="FunFam" id="3.10.490.20:FF:000008">
    <property type="entry name" value="dynein heavy chain 2, axonemal"/>
    <property type="match status" value="1"/>
</dbReference>
<evidence type="ECO:0000256" key="15">
    <source>
        <dbReference type="ARBA" id="ARBA00054075"/>
    </source>
</evidence>
<keyword evidence="6" id="KW-0970">Cilium biogenesis/degradation</keyword>
<dbReference type="Pfam" id="PF22597">
    <property type="entry name" value="DYN_lid"/>
    <property type="match status" value="1"/>
</dbReference>
<name>A0A9W6F265_9CHLO</name>
<keyword evidence="9" id="KW-0243">Dynein</keyword>
<dbReference type="InterPro" id="IPR035706">
    <property type="entry name" value="AAA_9"/>
</dbReference>
<dbReference type="GO" id="GO:0008017">
    <property type="term" value="F:microtubule binding"/>
    <property type="evidence" value="ECO:0007669"/>
    <property type="project" value="UniProtKB-ARBA"/>
</dbReference>
<protein>
    <recommendedName>
        <fullName evidence="17">Dynein-1, subspecies f</fullName>
    </recommendedName>
</protein>
<evidence type="ECO:0000256" key="7">
    <source>
        <dbReference type="ARBA" id="ARBA00022840"/>
    </source>
</evidence>
<gene>
    <name evidence="21" type="primary">PLEST002468</name>
    <name evidence="21" type="ORF">PLESTB_000686600</name>
</gene>
<dbReference type="FunFam" id="1.20.920.30:FF:000009">
    <property type="entry name" value="Dynein heavy chain 9"/>
    <property type="match status" value="1"/>
</dbReference>
<dbReference type="Pfam" id="PF03028">
    <property type="entry name" value="Dynein_heavy"/>
    <property type="match status" value="1"/>
</dbReference>
<evidence type="ECO:0000256" key="18">
    <source>
        <dbReference type="SAM" id="Coils"/>
    </source>
</evidence>
<dbReference type="InterPro" id="IPR035699">
    <property type="entry name" value="AAA_6"/>
</dbReference>
<dbReference type="GO" id="GO:0008569">
    <property type="term" value="F:minus-end-directed microtubule motor activity"/>
    <property type="evidence" value="ECO:0007669"/>
    <property type="project" value="InterPro"/>
</dbReference>
<dbReference type="InterPro" id="IPR041466">
    <property type="entry name" value="Dynein_AAA5_ext"/>
</dbReference>
<dbReference type="FunFam" id="1.10.8.720:FF:000008">
    <property type="entry name" value="Dynein axonemal heavy chain 2"/>
    <property type="match status" value="1"/>
</dbReference>
<dbReference type="FunFam" id="1.20.920.20:FF:000001">
    <property type="entry name" value="dynein heavy chain 2, axonemal"/>
    <property type="match status" value="1"/>
</dbReference>
<dbReference type="EMBL" id="BRXU01000007">
    <property type="protein sequence ID" value="GLC52906.1"/>
    <property type="molecule type" value="Genomic_DNA"/>
</dbReference>
<feature type="compositionally biased region" description="Gly residues" evidence="19">
    <location>
        <begin position="2365"/>
        <end position="2378"/>
    </location>
</feature>
<feature type="coiled-coil region" evidence="18">
    <location>
        <begin position="3314"/>
        <end position="3383"/>
    </location>
</feature>
<evidence type="ECO:0000256" key="10">
    <source>
        <dbReference type="ARBA" id="ARBA00023054"/>
    </source>
</evidence>
<keyword evidence="11" id="KW-0969">Cilium</keyword>
<dbReference type="InterPro" id="IPR042222">
    <property type="entry name" value="Dynein_2_N"/>
</dbReference>
<dbReference type="InterPro" id="IPR003593">
    <property type="entry name" value="AAA+_ATPase"/>
</dbReference>
<dbReference type="Gene3D" id="3.10.490.20">
    <property type="match status" value="1"/>
</dbReference>
<dbReference type="FunFam" id="3.40.50.300:FF:002141">
    <property type="entry name" value="Dynein heavy chain"/>
    <property type="match status" value="1"/>
</dbReference>
<dbReference type="Pfam" id="PF12780">
    <property type="entry name" value="AAA_8"/>
    <property type="match status" value="1"/>
</dbReference>
<comment type="subcellular location">
    <subcellularLocation>
        <location evidence="1">Cytoplasm</location>
        <location evidence="1">Cytoskeleton</location>
        <location evidence="1">Flagellum axoneme</location>
    </subcellularLocation>
</comment>
<comment type="function">
    <text evidence="15">Force generating protein of eukaryotic cilia and flagella. Produces force towards the minus ends of microtubules. Dynein has ATPase activity; the force-producing power stroke is thought to occur on release of ADP. Required for assembly of the I1 inner arm complex and its targeting to the appropriate axoneme location. Also required for phototaxis.</text>
</comment>
<evidence type="ECO:0000313" key="22">
    <source>
        <dbReference type="Proteomes" id="UP001165080"/>
    </source>
</evidence>